<feature type="transmembrane region" description="Helical" evidence="6">
    <location>
        <begin position="7"/>
        <end position="25"/>
    </location>
</feature>
<feature type="transmembrane region" description="Helical" evidence="6">
    <location>
        <begin position="166"/>
        <end position="184"/>
    </location>
</feature>
<protein>
    <submittedName>
        <fullName evidence="7">Branched-chain amino acid ABC transporter permease</fullName>
    </submittedName>
</protein>
<dbReference type="CDD" id="cd06581">
    <property type="entry name" value="TM_PBP1_LivM_like"/>
    <property type="match status" value="1"/>
</dbReference>
<keyword evidence="8" id="KW-1185">Reference proteome</keyword>
<evidence type="ECO:0000256" key="2">
    <source>
        <dbReference type="ARBA" id="ARBA00022475"/>
    </source>
</evidence>
<feature type="transmembrane region" description="Helical" evidence="6">
    <location>
        <begin position="98"/>
        <end position="118"/>
    </location>
</feature>
<accession>A0ABZ2MCI7</accession>
<evidence type="ECO:0000256" key="1">
    <source>
        <dbReference type="ARBA" id="ARBA00004651"/>
    </source>
</evidence>
<evidence type="ECO:0000256" key="6">
    <source>
        <dbReference type="SAM" id="Phobius"/>
    </source>
</evidence>
<evidence type="ECO:0000313" key="8">
    <source>
        <dbReference type="Proteomes" id="UP001370348"/>
    </source>
</evidence>
<keyword evidence="2" id="KW-1003">Cell membrane</keyword>
<dbReference type="PANTHER" id="PTHR30482:SF10">
    <property type="entry name" value="HIGH-AFFINITY BRANCHED-CHAIN AMINO ACID TRANSPORT PROTEIN BRAE"/>
    <property type="match status" value="1"/>
</dbReference>
<comment type="subcellular location">
    <subcellularLocation>
        <location evidence="1">Cell membrane</location>
        <topology evidence="1">Multi-pass membrane protein</topology>
    </subcellularLocation>
</comment>
<organism evidence="7 8">
    <name type="scientific">Pendulispora albinea</name>
    <dbReference type="NCBI Taxonomy" id="2741071"/>
    <lineage>
        <taxon>Bacteria</taxon>
        <taxon>Pseudomonadati</taxon>
        <taxon>Myxococcota</taxon>
        <taxon>Myxococcia</taxon>
        <taxon>Myxococcales</taxon>
        <taxon>Sorangiineae</taxon>
        <taxon>Pendulisporaceae</taxon>
        <taxon>Pendulispora</taxon>
    </lineage>
</organism>
<reference evidence="7 8" key="1">
    <citation type="submission" date="2021-12" db="EMBL/GenBank/DDBJ databases">
        <title>Discovery of the Pendulisporaceae a myxobacterial family with distinct sporulation behavior and unique specialized metabolism.</title>
        <authorList>
            <person name="Garcia R."/>
            <person name="Popoff A."/>
            <person name="Bader C.D."/>
            <person name="Loehr J."/>
            <person name="Walesch S."/>
            <person name="Walt C."/>
            <person name="Boldt J."/>
            <person name="Bunk B."/>
            <person name="Haeckl F.J.F.P.J."/>
            <person name="Gunesch A.P."/>
            <person name="Birkelbach J."/>
            <person name="Nuebel U."/>
            <person name="Pietschmann T."/>
            <person name="Bach T."/>
            <person name="Mueller R."/>
        </authorList>
    </citation>
    <scope>NUCLEOTIDE SEQUENCE [LARGE SCALE GENOMIC DNA]</scope>
    <source>
        <strain evidence="7 8">MSr11954</strain>
    </source>
</reference>
<dbReference type="Proteomes" id="UP001370348">
    <property type="component" value="Chromosome"/>
</dbReference>
<feature type="transmembrane region" description="Helical" evidence="6">
    <location>
        <begin position="31"/>
        <end position="53"/>
    </location>
</feature>
<evidence type="ECO:0000256" key="4">
    <source>
        <dbReference type="ARBA" id="ARBA00022989"/>
    </source>
</evidence>
<evidence type="ECO:0000313" key="7">
    <source>
        <dbReference type="EMBL" id="WXB20199.1"/>
    </source>
</evidence>
<keyword evidence="5 6" id="KW-0472">Membrane</keyword>
<feature type="transmembrane region" description="Helical" evidence="6">
    <location>
        <begin position="60"/>
        <end position="78"/>
    </location>
</feature>
<evidence type="ECO:0000256" key="3">
    <source>
        <dbReference type="ARBA" id="ARBA00022692"/>
    </source>
</evidence>
<keyword evidence="4 6" id="KW-1133">Transmembrane helix</keyword>
<proteinExistence type="predicted"/>
<dbReference type="InterPro" id="IPR043428">
    <property type="entry name" value="LivM-like"/>
</dbReference>
<feature type="transmembrane region" description="Helical" evidence="6">
    <location>
        <begin position="283"/>
        <end position="301"/>
    </location>
</feature>
<dbReference type="Pfam" id="PF02653">
    <property type="entry name" value="BPD_transp_2"/>
    <property type="match status" value="1"/>
</dbReference>
<dbReference type="EMBL" id="CP089984">
    <property type="protein sequence ID" value="WXB20199.1"/>
    <property type="molecule type" value="Genomic_DNA"/>
</dbReference>
<gene>
    <name evidence="7" type="ORF">LZC94_15525</name>
</gene>
<keyword evidence="3 6" id="KW-0812">Transmembrane</keyword>
<name>A0ABZ2MCI7_9BACT</name>
<sequence length="325" mass="34797">MPRTLTILLRSVLPFLIGIPILWAFNGELSSSADIILMVAGINVILAVSLNVVNGFTGQFSIGHAGFMAVGAYTASKITVATNSLEIVGLPTDVSNQLIFFLALVAGMVMAALMGLLVGMPSLRLRGDYLAIVTLGFNEIIRVIIENTEFLGQATGISGLPRRSNLIWVGIGVIATITMARRLVGSTHGRALLAIREDEVAAEAMGVDTTGYKVRAFVISSAFAGLAGGLLVHLIQLCTPRSFTFVKSIEVVVMVVLGGMGSVTGSIVAALVLTFALEGLRDAQQYRMVMYSILLIVLMLTRPEGLFGTREIWDWLPKLRKRTST</sequence>
<dbReference type="InterPro" id="IPR001851">
    <property type="entry name" value="ABC_transp_permease"/>
</dbReference>
<dbReference type="RefSeq" id="WP_394829806.1">
    <property type="nucleotide sequence ID" value="NZ_CP089984.1"/>
</dbReference>
<feature type="transmembrane region" description="Helical" evidence="6">
    <location>
        <begin position="216"/>
        <end position="239"/>
    </location>
</feature>
<feature type="transmembrane region" description="Helical" evidence="6">
    <location>
        <begin position="251"/>
        <end position="277"/>
    </location>
</feature>
<dbReference type="PANTHER" id="PTHR30482">
    <property type="entry name" value="HIGH-AFFINITY BRANCHED-CHAIN AMINO ACID TRANSPORT SYSTEM PERMEASE"/>
    <property type="match status" value="1"/>
</dbReference>
<evidence type="ECO:0000256" key="5">
    <source>
        <dbReference type="ARBA" id="ARBA00023136"/>
    </source>
</evidence>